<accession>A0AAN9A1R1</accession>
<feature type="compositionally biased region" description="Low complexity" evidence="1">
    <location>
        <begin position="65"/>
        <end position="77"/>
    </location>
</feature>
<comment type="caution">
    <text evidence="2">The sequence shown here is derived from an EMBL/GenBank/DDBJ whole genome shotgun (WGS) entry which is preliminary data.</text>
</comment>
<dbReference type="EMBL" id="JAXCGZ010017010">
    <property type="protein sequence ID" value="KAK7069160.1"/>
    <property type="molecule type" value="Genomic_DNA"/>
</dbReference>
<evidence type="ECO:0000313" key="2">
    <source>
        <dbReference type="EMBL" id="KAK7069160.1"/>
    </source>
</evidence>
<evidence type="ECO:0000256" key="1">
    <source>
        <dbReference type="SAM" id="MobiDB-lite"/>
    </source>
</evidence>
<organism evidence="2 3">
    <name type="scientific">Halocaridina rubra</name>
    <name type="common">Hawaiian red shrimp</name>
    <dbReference type="NCBI Taxonomy" id="373956"/>
    <lineage>
        <taxon>Eukaryota</taxon>
        <taxon>Metazoa</taxon>
        <taxon>Ecdysozoa</taxon>
        <taxon>Arthropoda</taxon>
        <taxon>Crustacea</taxon>
        <taxon>Multicrustacea</taxon>
        <taxon>Malacostraca</taxon>
        <taxon>Eumalacostraca</taxon>
        <taxon>Eucarida</taxon>
        <taxon>Decapoda</taxon>
        <taxon>Pleocyemata</taxon>
        <taxon>Caridea</taxon>
        <taxon>Atyoidea</taxon>
        <taxon>Atyidae</taxon>
        <taxon>Halocaridina</taxon>
    </lineage>
</organism>
<proteinExistence type="predicted"/>
<name>A0AAN9A1R1_HALRR</name>
<dbReference type="AlphaFoldDB" id="A0AAN9A1R1"/>
<gene>
    <name evidence="2" type="ORF">SK128_016111</name>
</gene>
<dbReference type="Gene3D" id="3.30.1120.10">
    <property type="match status" value="1"/>
</dbReference>
<feature type="region of interest" description="Disordered" evidence="1">
    <location>
        <begin position="61"/>
        <end position="83"/>
    </location>
</feature>
<evidence type="ECO:0000313" key="3">
    <source>
        <dbReference type="Proteomes" id="UP001381693"/>
    </source>
</evidence>
<dbReference type="Proteomes" id="UP001381693">
    <property type="component" value="Unassembled WGS sequence"/>
</dbReference>
<sequence length="258" mass="30703">MSSKLTQAYQRTSLGLELMELMQINSFQDARLDYTHILFNDMKLSIGKIGEKDSIPFYPQRYHGNKGTTNNSNNSSKLANNDERGMKKMKKYKSSNRKLENISTDAETSTQVFKNLLNKSYLREEKTFNARKVSTRKLKRNSTDTKKRKYKSKKRKRKFFNKWRRFKYHKRLNWDAKVLRKIDRYLEDDTKIKLFNITDDPVERKDIALENYQIVHSMLTYLAKELDNYVRMKKKKKVQRGHPSKFGGIWSPGWCKAS</sequence>
<protein>
    <submittedName>
        <fullName evidence="2">Uncharacterized protein</fullName>
    </submittedName>
</protein>
<reference evidence="2 3" key="1">
    <citation type="submission" date="2023-11" db="EMBL/GenBank/DDBJ databases">
        <title>Halocaridina rubra genome assembly.</title>
        <authorList>
            <person name="Smith C."/>
        </authorList>
    </citation>
    <scope>NUCLEOTIDE SEQUENCE [LARGE SCALE GENOMIC DNA]</scope>
    <source>
        <strain evidence="2">EP-1</strain>
        <tissue evidence="2">Whole</tissue>
    </source>
</reference>
<dbReference type="InterPro" id="IPR017850">
    <property type="entry name" value="Alkaline_phosphatase_core_sf"/>
</dbReference>
<keyword evidence="3" id="KW-1185">Reference proteome</keyword>
<dbReference type="SUPFAM" id="SSF53649">
    <property type="entry name" value="Alkaline phosphatase-like"/>
    <property type="match status" value="1"/>
</dbReference>